<keyword evidence="3 6" id="KW-0479">Metal-binding</keyword>
<keyword evidence="6" id="KW-0800">Toxin</keyword>
<dbReference type="RefSeq" id="WP_067475746.1">
    <property type="nucleotide sequence ID" value="NZ_CP015961.1"/>
</dbReference>
<name>A0A173LKB5_9ACTN</name>
<dbReference type="GO" id="GO:0016787">
    <property type="term" value="F:hydrolase activity"/>
    <property type="evidence" value="ECO:0007669"/>
    <property type="project" value="UniProtKB-KW"/>
</dbReference>
<proteinExistence type="inferred from homology"/>
<evidence type="ECO:0000256" key="3">
    <source>
        <dbReference type="ARBA" id="ARBA00022723"/>
    </source>
</evidence>
<comment type="cofactor">
    <cofactor evidence="6">
        <name>Mg(2+)</name>
        <dbReference type="ChEBI" id="CHEBI:18420"/>
    </cofactor>
</comment>
<dbReference type="SUPFAM" id="SSF88723">
    <property type="entry name" value="PIN domain-like"/>
    <property type="match status" value="1"/>
</dbReference>
<dbReference type="InterPro" id="IPR029060">
    <property type="entry name" value="PIN-like_dom_sf"/>
</dbReference>
<keyword evidence="2 6" id="KW-0540">Nuclease</keyword>
<feature type="binding site" evidence="6">
    <location>
        <position position="98"/>
    </location>
    <ligand>
        <name>Mg(2+)</name>
        <dbReference type="ChEBI" id="CHEBI:18420"/>
    </ligand>
</feature>
<dbReference type="Proteomes" id="UP000186104">
    <property type="component" value="Chromosome"/>
</dbReference>
<evidence type="ECO:0000313" key="9">
    <source>
        <dbReference type="Proteomes" id="UP000186104"/>
    </source>
</evidence>
<feature type="domain" description="PIN" evidence="7">
    <location>
        <begin position="5"/>
        <end position="118"/>
    </location>
</feature>
<sequence>MSERYLLDANALIALAIVEHEHHERAARWSLGAAEILLCPVVEGALCRFLVRSGVRGNDARELLQAFYGEPRISFCRDSISYCDVDLDHVVGHRQMADAYLASLAEETGSRLATFDKTLVGERPDVATMIP</sequence>
<evidence type="ECO:0000259" key="7">
    <source>
        <dbReference type="Pfam" id="PF01850"/>
    </source>
</evidence>
<dbReference type="InterPro" id="IPR002716">
    <property type="entry name" value="PIN_dom"/>
</dbReference>
<dbReference type="HAMAP" id="MF_00265">
    <property type="entry name" value="VapC_Nob1"/>
    <property type="match status" value="1"/>
</dbReference>
<feature type="binding site" evidence="6">
    <location>
        <position position="8"/>
    </location>
    <ligand>
        <name>Mg(2+)</name>
        <dbReference type="ChEBI" id="CHEBI:18420"/>
    </ligand>
</feature>
<accession>A0A173LKB5</accession>
<evidence type="ECO:0000256" key="1">
    <source>
        <dbReference type="ARBA" id="ARBA00022649"/>
    </source>
</evidence>
<evidence type="ECO:0000256" key="6">
    <source>
        <dbReference type="HAMAP-Rule" id="MF_00265"/>
    </source>
</evidence>
<gene>
    <name evidence="6" type="primary">vapC</name>
    <name evidence="8" type="ORF">BJL86_0944</name>
</gene>
<dbReference type="AlphaFoldDB" id="A0A173LKB5"/>
<keyword evidence="9" id="KW-1185">Reference proteome</keyword>
<comment type="function">
    <text evidence="6">Toxic component of a toxin-antitoxin (TA) system. An RNase.</text>
</comment>
<dbReference type="OrthoDB" id="196567at2"/>
<dbReference type="KEGG" id="dtm:BJL86_0944"/>
<dbReference type="Gene3D" id="3.40.50.1010">
    <property type="entry name" value="5'-nuclease"/>
    <property type="match status" value="1"/>
</dbReference>
<evidence type="ECO:0000256" key="4">
    <source>
        <dbReference type="ARBA" id="ARBA00022801"/>
    </source>
</evidence>
<comment type="similarity">
    <text evidence="6">Belongs to the PINc/VapC protein family.</text>
</comment>
<dbReference type="EMBL" id="CP015961">
    <property type="protein sequence ID" value="ANI91737.1"/>
    <property type="molecule type" value="Genomic_DNA"/>
</dbReference>
<reference evidence="8 9" key="1">
    <citation type="submission" date="2016-06" db="EMBL/GenBank/DDBJ databases">
        <title>Complete genome sequence of a saline-alkali tolerant type strain Dietzia timorensis ID05-A0528T.</title>
        <authorList>
            <person name="Wu X."/>
        </authorList>
    </citation>
    <scope>NUCLEOTIDE SEQUENCE [LARGE SCALE GENOMIC DNA]</scope>
    <source>
        <strain evidence="8 9">ID05-A0528</strain>
    </source>
</reference>
<dbReference type="InterPro" id="IPR022907">
    <property type="entry name" value="VapC_family"/>
</dbReference>
<keyword evidence="1 6" id="KW-1277">Toxin-antitoxin system</keyword>
<keyword evidence="5 6" id="KW-0460">Magnesium</keyword>
<dbReference type="STRING" id="499555.BJL86_0944"/>
<keyword evidence="4 6" id="KW-0378">Hydrolase</keyword>
<dbReference type="Pfam" id="PF01850">
    <property type="entry name" value="PIN"/>
    <property type="match status" value="1"/>
</dbReference>
<dbReference type="GO" id="GO:0000287">
    <property type="term" value="F:magnesium ion binding"/>
    <property type="evidence" value="ECO:0007669"/>
    <property type="project" value="UniProtKB-UniRule"/>
</dbReference>
<protein>
    <recommendedName>
        <fullName evidence="6">Ribonuclease VapC</fullName>
        <shortName evidence="6">RNase VapC</shortName>
        <ecNumber evidence="6">3.1.-.-</ecNumber>
    </recommendedName>
    <alternativeName>
        <fullName evidence="6">Toxin VapC</fullName>
    </alternativeName>
</protein>
<organism evidence="8 9">
    <name type="scientific">Dietzia timorensis</name>
    <dbReference type="NCBI Taxonomy" id="499555"/>
    <lineage>
        <taxon>Bacteria</taxon>
        <taxon>Bacillati</taxon>
        <taxon>Actinomycetota</taxon>
        <taxon>Actinomycetes</taxon>
        <taxon>Mycobacteriales</taxon>
        <taxon>Dietziaceae</taxon>
        <taxon>Dietzia</taxon>
    </lineage>
</organism>
<dbReference type="EC" id="3.1.-.-" evidence="6"/>
<evidence type="ECO:0000256" key="5">
    <source>
        <dbReference type="ARBA" id="ARBA00022842"/>
    </source>
</evidence>
<dbReference type="GO" id="GO:0090729">
    <property type="term" value="F:toxin activity"/>
    <property type="evidence" value="ECO:0007669"/>
    <property type="project" value="UniProtKB-KW"/>
</dbReference>
<evidence type="ECO:0000256" key="2">
    <source>
        <dbReference type="ARBA" id="ARBA00022722"/>
    </source>
</evidence>
<evidence type="ECO:0000313" key="8">
    <source>
        <dbReference type="EMBL" id="ANI91737.1"/>
    </source>
</evidence>
<dbReference type="GO" id="GO:0004540">
    <property type="term" value="F:RNA nuclease activity"/>
    <property type="evidence" value="ECO:0007669"/>
    <property type="project" value="InterPro"/>
</dbReference>